<evidence type="ECO:0008006" key="4">
    <source>
        <dbReference type="Google" id="ProtNLM"/>
    </source>
</evidence>
<dbReference type="SUPFAM" id="SSF46626">
    <property type="entry name" value="Cytochrome c"/>
    <property type="match status" value="1"/>
</dbReference>
<dbReference type="InterPro" id="IPR036909">
    <property type="entry name" value="Cyt_c-like_dom_sf"/>
</dbReference>
<name>A0A8J7L9F7_9NOST</name>
<feature type="region of interest" description="Disordered" evidence="1">
    <location>
        <begin position="1"/>
        <end position="20"/>
    </location>
</feature>
<dbReference type="Proteomes" id="UP000632766">
    <property type="component" value="Unassembled WGS sequence"/>
</dbReference>
<dbReference type="AlphaFoldDB" id="A0A8J7L9F7"/>
<dbReference type="EMBL" id="JAECZC010000041">
    <property type="protein sequence ID" value="MBH8564368.1"/>
    <property type="molecule type" value="Genomic_DNA"/>
</dbReference>
<evidence type="ECO:0000313" key="3">
    <source>
        <dbReference type="Proteomes" id="UP000632766"/>
    </source>
</evidence>
<keyword evidence="3" id="KW-1185">Reference proteome</keyword>
<dbReference type="GO" id="GO:0020037">
    <property type="term" value="F:heme binding"/>
    <property type="evidence" value="ECO:0007669"/>
    <property type="project" value="InterPro"/>
</dbReference>
<dbReference type="GO" id="GO:0009055">
    <property type="term" value="F:electron transfer activity"/>
    <property type="evidence" value="ECO:0007669"/>
    <property type="project" value="InterPro"/>
</dbReference>
<sequence>MTRPPQQQIPPVQATTVSRGQQLFGSRTSNLNCVSCHMPQLTINNPYLTIDNPGIPSATRAAFLSQAIPTLVNAEPSQDALPVIQKFKRYY</sequence>
<evidence type="ECO:0000256" key="1">
    <source>
        <dbReference type="SAM" id="MobiDB-lite"/>
    </source>
</evidence>
<reference evidence="2 3" key="1">
    <citation type="journal article" date="2021" name="Int. J. Syst. Evol. Microbiol.">
        <title>Amazonocrinis nigriterrae gen. nov., sp. nov., Atlanticothrix silvestris gen. nov., sp. nov. and Dendronalium phyllosphericum gen. nov., sp. nov., nostocacean cyanobacteria from Brazilian environments.</title>
        <authorList>
            <person name="Alvarenga D.O."/>
            <person name="Andreote A.P.D."/>
            <person name="Branco L.H.Z."/>
            <person name="Delbaje E."/>
            <person name="Cruz R.B."/>
            <person name="Varani A.M."/>
            <person name="Fiore M.F."/>
        </authorList>
    </citation>
    <scope>NUCLEOTIDE SEQUENCE [LARGE SCALE GENOMIC DNA]</scope>
    <source>
        <strain evidence="2 3">CENA67</strain>
    </source>
</reference>
<gene>
    <name evidence="2" type="ORF">I8748_19620</name>
</gene>
<evidence type="ECO:0000313" key="2">
    <source>
        <dbReference type="EMBL" id="MBH8564368.1"/>
    </source>
</evidence>
<accession>A0A8J7L9F7</accession>
<dbReference type="RefSeq" id="WP_198126211.1">
    <property type="nucleotide sequence ID" value="NZ_JAECZC010000041.1"/>
</dbReference>
<comment type="caution">
    <text evidence="2">The sequence shown here is derived from an EMBL/GenBank/DDBJ whole genome shotgun (WGS) entry which is preliminary data.</text>
</comment>
<organism evidence="2 3">
    <name type="scientific">Amazonocrinis nigriterrae CENA67</name>
    <dbReference type="NCBI Taxonomy" id="2794033"/>
    <lineage>
        <taxon>Bacteria</taxon>
        <taxon>Bacillati</taxon>
        <taxon>Cyanobacteriota</taxon>
        <taxon>Cyanophyceae</taxon>
        <taxon>Nostocales</taxon>
        <taxon>Nostocaceae</taxon>
        <taxon>Amazonocrinis</taxon>
        <taxon>Amazonocrinis nigriterrae</taxon>
    </lineage>
</organism>
<proteinExistence type="predicted"/>
<protein>
    <recommendedName>
        <fullName evidence="4">Cytochrome c domain-containing protein</fullName>
    </recommendedName>
</protein>